<keyword evidence="4" id="KW-1185">Reference proteome</keyword>
<dbReference type="Gene3D" id="3.40.630.40">
    <property type="entry name" value="Zn-dependent exopeptidases"/>
    <property type="match status" value="1"/>
</dbReference>
<keyword evidence="3" id="KW-0378">Hydrolase</keyword>
<dbReference type="InterPro" id="IPR007709">
    <property type="entry name" value="N-FG_amidohydro"/>
</dbReference>
<accession>A0A2Y9BBY0</accession>
<dbReference type="EMBL" id="QGDJ01000026">
    <property type="protein sequence ID" value="PWJ10058.1"/>
    <property type="molecule type" value="Genomic_DNA"/>
</dbReference>
<evidence type="ECO:0000313" key="2">
    <source>
        <dbReference type="EMBL" id="PWJ10058.1"/>
    </source>
</evidence>
<gene>
    <name evidence="2" type="ORF">BCF38_12621</name>
    <name evidence="3" type="ORF">SAMN05421539_12621</name>
</gene>
<feature type="region of interest" description="Disordered" evidence="1">
    <location>
        <begin position="1"/>
        <end position="23"/>
    </location>
</feature>
<sequence>MQRDSSPSGLLGPRDPSPVEISGGRAPLLLTVEHAGRGVPERLSDMGLPAGEIDRHIGWDIGALDLARAMAARLPATLVAQRYSRLVIDVNRPWDASDLVPETADGTEVPANAGLDGISRQQRWDEIHRPFHDAVAAGCDNGAKALVAVHTYDPRRRADPEDRPWPVGLLWRQGNPLAEGLAARLSDHAAALPLGINAPYEIEDESDFTIPMHAERRGLPHVLIEVRNDFVRDAAGILLFADLLSQAILDLELT</sequence>
<dbReference type="OrthoDB" id="9815326at2"/>
<dbReference type="InterPro" id="IPR011227">
    <property type="entry name" value="UCP029730"/>
</dbReference>
<protein>
    <submittedName>
        <fullName evidence="3">Predicted N-formylglutamate amidohydrolase</fullName>
    </submittedName>
    <submittedName>
        <fullName evidence="2">Putative N-formylglutamate amidohydrolase</fullName>
    </submittedName>
</protein>
<proteinExistence type="predicted"/>
<dbReference type="AlphaFoldDB" id="A0A2Y9BBY0"/>
<dbReference type="EMBL" id="UETC01000026">
    <property type="protein sequence ID" value="SSA51819.1"/>
    <property type="molecule type" value="Genomic_DNA"/>
</dbReference>
<reference evidence="2 4" key="2">
    <citation type="submission" date="2018-03" db="EMBL/GenBank/DDBJ databases">
        <title>Genomic Encyclopedia of Archaeal and Bacterial Type Strains, Phase II (KMG-II): from individual species to whole genera.</title>
        <authorList>
            <person name="Goeker M."/>
        </authorList>
    </citation>
    <scope>NUCLEOTIDE SEQUENCE [LARGE SCALE GENOMIC DNA]</scope>
    <source>
        <strain evidence="2 4">DSM 25227</strain>
    </source>
</reference>
<evidence type="ECO:0000313" key="3">
    <source>
        <dbReference type="EMBL" id="SSA51819.1"/>
    </source>
</evidence>
<dbReference type="SUPFAM" id="SSF53187">
    <property type="entry name" value="Zn-dependent exopeptidases"/>
    <property type="match status" value="1"/>
</dbReference>
<dbReference type="Pfam" id="PF05013">
    <property type="entry name" value="FGase"/>
    <property type="match status" value="1"/>
</dbReference>
<dbReference type="Proteomes" id="UP000245839">
    <property type="component" value="Unassembled WGS sequence"/>
</dbReference>
<reference evidence="3 5" key="1">
    <citation type="submission" date="2016-10" db="EMBL/GenBank/DDBJ databases">
        <authorList>
            <person name="Cai Z."/>
        </authorList>
    </citation>
    <scope>NUCLEOTIDE SEQUENCE [LARGE SCALE GENOMIC DNA]</scope>
    <source>
        <strain evidence="3 5">DSM 25227</strain>
    </source>
</reference>
<name>A0A2Y9BBY0_9RHOB</name>
<dbReference type="Proteomes" id="UP000251571">
    <property type="component" value="Unassembled WGS sequence"/>
</dbReference>
<organism evidence="3 5">
    <name type="scientific">Jannaschia seohaensis</name>
    <dbReference type="NCBI Taxonomy" id="475081"/>
    <lineage>
        <taxon>Bacteria</taxon>
        <taxon>Pseudomonadati</taxon>
        <taxon>Pseudomonadota</taxon>
        <taxon>Alphaproteobacteria</taxon>
        <taxon>Rhodobacterales</taxon>
        <taxon>Roseobacteraceae</taxon>
        <taxon>Jannaschia</taxon>
    </lineage>
</organism>
<evidence type="ECO:0000313" key="5">
    <source>
        <dbReference type="Proteomes" id="UP000251571"/>
    </source>
</evidence>
<dbReference type="PIRSF" id="PIRSF029730">
    <property type="entry name" value="UCP029730"/>
    <property type="match status" value="1"/>
</dbReference>
<dbReference type="GO" id="GO:0016787">
    <property type="term" value="F:hydrolase activity"/>
    <property type="evidence" value="ECO:0007669"/>
    <property type="project" value="UniProtKB-KW"/>
</dbReference>
<evidence type="ECO:0000256" key="1">
    <source>
        <dbReference type="SAM" id="MobiDB-lite"/>
    </source>
</evidence>
<evidence type="ECO:0000313" key="4">
    <source>
        <dbReference type="Proteomes" id="UP000245839"/>
    </source>
</evidence>
<dbReference type="RefSeq" id="WP_109566570.1">
    <property type="nucleotide sequence ID" value="NZ_QGDJ01000026.1"/>
</dbReference>